<comment type="caution">
    <text evidence="1">The sequence shown here is derived from an EMBL/GenBank/DDBJ whole genome shotgun (WGS) entry which is preliminary data.</text>
</comment>
<organism evidence="1 2">
    <name type="scientific">Leucobacter massiliensis</name>
    <dbReference type="NCBI Taxonomy" id="1686285"/>
    <lineage>
        <taxon>Bacteria</taxon>
        <taxon>Bacillati</taxon>
        <taxon>Actinomycetota</taxon>
        <taxon>Actinomycetes</taxon>
        <taxon>Micrococcales</taxon>
        <taxon>Microbacteriaceae</taxon>
        <taxon>Leucobacter</taxon>
    </lineage>
</organism>
<dbReference type="AlphaFoldDB" id="A0A2S9QMX5"/>
<dbReference type="Proteomes" id="UP000238650">
    <property type="component" value="Unassembled WGS sequence"/>
</dbReference>
<dbReference type="CDD" id="cd00085">
    <property type="entry name" value="HNHc"/>
    <property type="match status" value="1"/>
</dbReference>
<sequence>MPAATVEKLEDRSGGMCEAGCGRPATNIHHRRFLGRGGRHNLANLLALCGSGNHTGCHGKAHQGNPPDGWAISRHERRHESEVPFVDLGGRSWWLDDEGGKHVRPAVTGRS</sequence>
<protein>
    <recommendedName>
        <fullName evidence="3">HNH endonuclease</fullName>
    </recommendedName>
</protein>
<reference evidence="1 2" key="1">
    <citation type="journal article" date="2017" name="New Microbes New Infect">
        <title>Genome sequence of 'Leucobacter massiliensis' sp. nov. isolated from human pharynx after travel to the 2014 Hajj.</title>
        <authorList>
            <person name="Leangapichart T."/>
            <person name="Gautret P."/>
            <person name="Nguyen T.T."/>
            <person name="Armstrong N."/>
            <person name="Rolain J.M."/>
        </authorList>
    </citation>
    <scope>NUCLEOTIDE SEQUENCE [LARGE SCALE GENOMIC DNA]</scope>
    <source>
        <strain evidence="1 2">122RC15</strain>
    </source>
</reference>
<dbReference type="EMBL" id="MWZD01000017">
    <property type="protein sequence ID" value="PRI10943.1"/>
    <property type="molecule type" value="Genomic_DNA"/>
</dbReference>
<name>A0A2S9QMX5_9MICO</name>
<gene>
    <name evidence="1" type="ORF">B4915_08650</name>
</gene>
<accession>A0A2S9QMX5</accession>
<evidence type="ECO:0000313" key="2">
    <source>
        <dbReference type="Proteomes" id="UP000238650"/>
    </source>
</evidence>
<evidence type="ECO:0008006" key="3">
    <source>
        <dbReference type="Google" id="ProtNLM"/>
    </source>
</evidence>
<keyword evidence="2" id="KW-1185">Reference proteome</keyword>
<proteinExistence type="predicted"/>
<dbReference type="InterPro" id="IPR003615">
    <property type="entry name" value="HNH_nuc"/>
</dbReference>
<evidence type="ECO:0000313" key="1">
    <source>
        <dbReference type="EMBL" id="PRI10943.1"/>
    </source>
</evidence>